<comment type="caution">
    <text evidence="10">The sequence shown here is derived from an EMBL/GenBank/DDBJ whole genome shotgun (WGS) entry which is preliminary data.</text>
</comment>
<evidence type="ECO:0000256" key="1">
    <source>
        <dbReference type="ARBA" id="ARBA00004651"/>
    </source>
</evidence>
<dbReference type="SUPFAM" id="SSF103473">
    <property type="entry name" value="MFS general substrate transporter"/>
    <property type="match status" value="1"/>
</dbReference>
<dbReference type="InterPro" id="IPR005828">
    <property type="entry name" value="MFS_sugar_transport-like"/>
</dbReference>
<feature type="transmembrane region" description="Helical" evidence="8">
    <location>
        <begin position="436"/>
        <end position="459"/>
    </location>
</feature>
<dbReference type="InParanoid" id="A0A482X2A0"/>
<evidence type="ECO:0000256" key="3">
    <source>
        <dbReference type="ARBA" id="ARBA00022475"/>
    </source>
</evidence>
<comment type="subcellular location">
    <subcellularLocation>
        <location evidence="1">Cell membrane</location>
        <topology evidence="1">Multi-pass membrane protein</topology>
    </subcellularLocation>
</comment>
<dbReference type="InterPro" id="IPR036259">
    <property type="entry name" value="MFS_trans_sf"/>
</dbReference>
<organism evidence="10 11">
    <name type="scientific">Laodelphax striatellus</name>
    <name type="common">Small brown planthopper</name>
    <name type="synonym">Delphax striatella</name>
    <dbReference type="NCBI Taxonomy" id="195883"/>
    <lineage>
        <taxon>Eukaryota</taxon>
        <taxon>Metazoa</taxon>
        <taxon>Ecdysozoa</taxon>
        <taxon>Arthropoda</taxon>
        <taxon>Hexapoda</taxon>
        <taxon>Insecta</taxon>
        <taxon>Pterygota</taxon>
        <taxon>Neoptera</taxon>
        <taxon>Paraneoptera</taxon>
        <taxon>Hemiptera</taxon>
        <taxon>Auchenorrhyncha</taxon>
        <taxon>Fulgoroidea</taxon>
        <taxon>Delphacidae</taxon>
        <taxon>Criomorphinae</taxon>
        <taxon>Laodelphax</taxon>
    </lineage>
</organism>
<keyword evidence="7 8" id="KW-0472">Membrane</keyword>
<feature type="transmembrane region" description="Helical" evidence="8">
    <location>
        <begin position="186"/>
        <end position="208"/>
    </location>
</feature>
<feature type="transmembrane region" description="Helical" evidence="8">
    <location>
        <begin position="128"/>
        <end position="147"/>
    </location>
</feature>
<evidence type="ECO:0000313" key="10">
    <source>
        <dbReference type="EMBL" id="RZF39969.1"/>
    </source>
</evidence>
<accession>A0A482X2A0</accession>
<dbReference type="GO" id="GO:0022857">
    <property type="term" value="F:transmembrane transporter activity"/>
    <property type="evidence" value="ECO:0007669"/>
    <property type="project" value="InterPro"/>
</dbReference>
<feature type="transmembrane region" description="Helical" evidence="8">
    <location>
        <begin position="214"/>
        <end position="232"/>
    </location>
</feature>
<dbReference type="PANTHER" id="PTHR48021:SF46">
    <property type="entry name" value="MAJOR FACILITATOR SUPERFAMILY (MFS) PROFILE DOMAIN-CONTAINING PROTEIN"/>
    <property type="match status" value="1"/>
</dbReference>
<feature type="transmembrane region" description="Helical" evidence="8">
    <location>
        <begin position="153"/>
        <end position="174"/>
    </location>
</feature>
<evidence type="ECO:0000259" key="9">
    <source>
        <dbReference type="PROSITE" id="PS50850"/>
    </source>
</evidence>
<evidence type="ECO:0000256" key="8">
    <source>
        <dbReference type="SAM" id="Phobius"/>
    </source>
</evidence>
<dbReference type="InterPro" id="IPR005829">
    <property type="entry name" value="Sugar_transporter_CS"/>
</dbReference>
<dbReference type="STRING" id="195883.A0A482X2A0"/>
<feature type="transmembrane region" description="Helical" evidence="8">
    <location>
        <begin position="57"/>
        <end position="78"/>
    </location>
</feature>
<gene>
    <name evidence="10" type="ORF">LSTR_LSTR002372</name>
</gene>
<evidence type="ECO:0000256" key="4">
    <source>
        <dbReference type="ARBA" id="ARBA00022597"/>
    </source>
</evidence>
<dbReference type="OrthoDB" id="4142200at2759"/>
<evidence type="ECO:0000313" key="11">
    <source>
        <dbReference type="Proteomes" id="UP000291343"/>
    </source>
</evidence>
<sequence length="517" mass="57897">MSRIEMDTTNNKQDAALLLGQNEENSLSKTIKIIQLNKREESKSCSKMIMNFATNQYVAGFIGSISVMIGATCIAWVAPMLHILQGPDSPVPMSSEQTSWMVSFIEIGPFFTPTISGILSDRIGRKPCIYFSVFLYLASWILILSVYTVPALYAARTLQGMALGITFTIVPMYLGEIAENHIRGALTTLFQTLFHVGLLFEYCIGPYFAYETVLYVNGALSVVFFALFYFQVESPYYYLIKNNEYKALLALTTLRGNQPAVKIEQELREMKTVIDKEMSGPSKVSFSDVFKTKADRKALFLVVVITVTKAYCGLLAILSYATEAFRVNDEGSVLGPNEYTILIGLEMVIVVAISAKFVDSLGRRPLILASSFGCFVCNILVCVYFYMNQYSSYDLTKYHWMIFSSFSLFAFFFSFGLGPVALTLQSELFPTNTRGIASSFCALSFTVASFLCLKLYQVFTDQYGLYLNYLIFSIFCLIGFILTFIFLPETKGKSFTEIRLQMNGGESTDVESPTTKS</sequence>
<dbReference type="PROSITE" id="PS50850">
    <property type="entry name" value="MFS"/>
    <property type="match status" value="1"/>
</dbReference>
<evidence type="ECO:0000256" key="6">
    <source>
        <dbReference type="ARBA" id="ARBA00022989"/>
    </source>
</evidence>
<dbReference type="Pfam" id="PF00083">
    <property type="entry name" value="Sugar_tr"/>
    <property type="match status" value="1"/>
</dbReference>
<dbReference type="PROSITE" id="PS00216">
    <property type="entry name" value="SUGAR_TRANSPORT_1"/>
    <property type="match status" value="2"/>
</dbReference>
<evidence type="ECO:0000256" key="5">
    <source>
        <dbReference type="ARBA" id="ARBA00022692"/>
    </source>
</evidence>
<dbReference type="FunFam" id="1.20.1250.20:FF:000218">
    <property type="entry name" value="facilitated trehalose transporter Tret1"/>
    <property type="match status" value="1"/>
</dbReference>
<keyword evidence="6 8" id="KW-1133">Transmembrane helix</keyword>
<feature type="transmembrane region" description="Helical" evidence="8">
    <location>
        <begin position="365"/>
        <end position="386"/>
    </location>
</feature>
<keyword evidence="4" id="KW-0762">Sugar transport</keyword>
<dbReference type="PANTHER" id="PTHR48021">
    <property type="match status" value="1"/>
</dbReference>
<evidence type="ECO:0000256" key="7">
    <source>
        <dbReference type="ARBA" id="ARBA00023136"/>
    </source>
</evidence>
<dbReference type="InterPro" id="IPR050549">
    <property type="entry name" value="MFS_Trehalose_Transporter"/>
</dbReference>
<keyword evidence="5 8" id="KW-0812">Transmembrane</keyword>
<dbReference type="PRINTS" id="PR00171">
    <property type="entry name" value="SUGRTRNSPORT"/>
</dbReference>
<feature type="transmembrane region" description="Helical" evidence="8">
    <location>
        <begin position="98"/>
        <end position="119"/>
    </location>
</feature>
<feature type="transmembrane region" description="Helical" evidence="8">
    <location>
        <begin position="398"/>
        <end position="424"/>
    </location>
</feature>
<evidence type="ECO:0000256" key="2">
    <source>
        <dbReference type="ARBA" id="ARBA00022448"/>
    </source>
</evidence>
<keyword evidence="2" id="KW-0813">Transport</keyword>
<protein>
    <recommendedName>
        <fullName evidence="9">Major facilitator superfamily (MFS) profile domain-containing protein</fullName>
    </recommendedName>
</protein>
<dbReference type="InterPro" id="IPR020846">
    <property type="entry name" value="MFS_dom"/>
</dbReference>
<dbReference type="SMR" id="A0A482X2A0"/>
<feature type="transmembrane region" description="Helical" evidence="8">
    <location>
        <begin position="339"/>
        <end position="358"/>
    </location>
</feature>
<keyword evidence="11" id="KW-1185">Reference proteome</keyword>
<reference evidence="10 11" key="1">
    <citation type="journal article" date="2017" name="Gigascience">
        <title>Genome sequence of the small brown planthopper, Laodelphax striatellus.</title>
        <authorList>
            <person name="Zhu J."/>
            <person name="Jiang F."/>
            <person name="Wang X."/>
            <person name="Yang P."/>
            <person name="Bao Y."/>
            <person name="Zhao W."/>
            <person name="Wang W."/>
            <person name="Lu H."/>
            <person name="Wang Q."/>
            <person name="Cui N."/>
            <person name="Li J."/>
            <person name="Chen X."/>
            <person name="Luo L."/>
            <person name="Yu J."/>
            <person name="Kang L."/>
            <person name="Cui F."/>
        </authorList>
    </citation>
    <scope>NUCLEOTIDE SEQUENCE [LARGE SCALE GENOMIC DNA]</scope>
    <source>
        <strain evidence="10">Lst14</strain>
    </source>
</reference>
<dbReference type="InterPro" id="IPR003663">
    <property type="entry name" value="Sugar/inositol_transpt"/>
</dbReference>
<dbReference type="PROSITE" id="PS00217">
    <property type="entry name" value="SUGAR_TRANSPORT_2"/>
    <property type="match status" value="1"/>
</dbReference>
<dbReference type="EMBL" id="QKKF02019433">
    <property type="protein sequence ID" value="RZF39969.1"/>
    <property type="molecule type" value="Genomic_DNA"/>
</dbReference>
<keyword evidence="3" id="KW-1003">Cell membrane</keyword>
<feature type="transmembrane region" description="Helical" evidence="8">
    <location>
        <begin position="465"/>
        <end position="487"/>
    </location>
</feature>
<feature type="transmembrane region" description="Helical" evidence="8">
    <location>
        <begin position="298"/>
        <end position="319"/>
    </location>
</feature>
<dbReference type="Proteomes" id="UP000291343">
    <property type="component" value="Unassembled WGS sequence"/>
</dbReference>
<feature type="domain" description="Major facilitator superfamily (MFS) profile" evidence="9">
    <location>
        <begin position="52"/>
        <end position="491"/>
    </location>
</feature>
<dbReference type="GO" id="GO:0005886">
    <property type="term" value="C:plasma membrane"/>
    <property type="evidence" value="ECO:0007669"/>
    <property type="project" value="UniProtKB-SubCell"/>
</dbReference>
<dbReference type="AlphaFoldDB" id="A0A482X2A0"/>
<proteinExistence type="predicted"/>
<dbReference type="Gene3D" id="1.20.1250.20">
    <property type="entry name" value="MFS general substrate transporter like domains"/>
    <property type="match status" value="1"/>
</dbReference>
<name>A0A482X2A0_LAOST</name>